<dbReference type="RefSeq" id="WP_046822876.1">
    <property type="nucleotide sequence ID" value="NZ_JBCLWQ010000002.1"/>
</dbReference>
<feature type="transmembrane region" description="Helical" evidence="1">
    <location>
        <begin position="12"/>
        <end position="32"/>
    </location>
</feature>
<feature type="transmembrane region" description="Helical" evidence="1">
    <location>
        <begin position="56"/>
        <end position="80"/>
    </location>
</feature>
<dbReference type="OrthoDB" id="1758198at2"/>
<keyword evidence="1" id="KW-1133">Transmembrane helix</keyword>
<keyword evidence="3" id="KW-1185">Reference proteome</keyword>
<keyword evidence="1" id="KW-0472">Membrane</keyword>
<proteinExistence type="predicted"/>
<evidence type="ECO:0000313" key="2">
    <source>
        <dbReference type="EMBL" id="KKY01468.1"/>
    </source>
</evidence>
<accession>A0A0M3DGQ2</accession>
<protein>
    <submittedName>
        <fullName evidence="2">Uncharacterized protein</fullName>
    </submittedName>
</protein>
<dbReference type="PATRIC" id="fig|1629550.3.peg.1147"/>
<dbReference type="AlphaFoldDB" id="A0A0M3DGQ2"/>
<comment type="caution">
    <text evidence="2">The sequence shown here is derived from an EMBL/GenBank/DDBJ whole genome shotgun (WGS) entry which is preliminary data.</text>
</comment>
<gene>
    <name evidence="2" type="ORF">VN21_08555</name>
</gene>
<reference evidence="2 3" key="1">
    <citation type="submission" date="2015-04" db="EMBL/GenBank/DDBJ databases">
        <title>Microcin producing Clostridium sp. JC272T.</title>
        <authorList>
            <person name="Jyothsna T."/>
            <person name="Sasikala C."/>
            <person name="Ramana C."/>
        </authorList>
    </citation>
    <scope>NUCLEOTIDE SEQUENCE [LARGE SCALE GENOMIC DNA]</scope>
    <source>
        <strain evidence="2 3">JC272</strain>
    </source>
</reference>
<dbReference type="Proteomes" id="UP000034407">
    <property type="component" value="Unassembled WGS sequence"/>
</dbReference>
<dbReference type="EMBL" id="LBBT01000184">
    <property type="protein sequence ID" value="KKY01468.1"/>
    <property type="molecule type" value="Genomic_DNA"/>
</dbReference>
<keyword evidence="1" id="KW-0812">Transmembrane</keyword>
<evidence type="ECO:0000313" key="3">
    <source>
        <dbReference type="Proteomes" id="UP000034407"/>
    </source>
</evidence>
<sequence>MKSSDIKKVPKLTVILYICAILMALSTIFIIYKSNVYISDLVKEGFDPKKELVEVINYYLVTVTPFVFYTISLITLGYIVKKIYYITEVKEEIKEKSIYLERVPENKDDEIDDFFSDI</sequence>
<name>A0A0M3DGQ2_9FIRM</name>
<organism evidence="2 3">
    <name type="scientific">Paraclostridium benzoelyticum</name>
    <dbReference type="NCBI Taxonomy" id="1629550"/>
    <lineage>
        <taxon>Bacteria</taxon>
        <taxon>Bacillati</taxon>
        <taxon>Bacillota</taxon>
        <taxon>Clostridia</taxon>
        <taxon>Peptostreptococcales</taxon>
        <taxon>Peptostreptococcaceae</taxon>
        <taxon>Paraclostridium</taxon>
    </lineage>
</organism>
<evidence type="ECO:0000256" key="1">
    <source>
        <dbReference type="SAM" id="Phobius"/>
    </source>
</evidence>